<evidence type="ECO:0000256" key="1">
    <source>
        <dbReference type="ARBA" id="ARBA00012417"/>
    </source>
</evidence>
<evidence type="ECO:0000256" key="7">
    <source>
        <dbReference type="ARBA" id="ARBA00034754"/>
    </source>
</evidence>
<evidence type="ECO:0000256" key="3">
    <source>
        <dbReference type="ARBA" id="ARBA00022679"/>
    </source>
</evidence>
<dbReference type="InterPro" id="IPR010372">
    <property type="entry name" value="DNA_pol3_delta_N"/>
</dbReference>
<dbReference type="GO" id="GO:0003887">
    <property type="term" value="F:DNA-directed DNA polymerase activity"/>
    <property type="evidence" value="ECO:0007669"/>
    <property type="project" value="UniProtKB-KW"/>
</dbReference>
<gene>
    <name evidence="11" type="ORF">HNQ39_004244</name>
</gene>
<evidence type="ECO:0000313" key="12">
    <source>
        <dbReference type="Proteomes" id="UP000520814"/>
    </source>
</evidence>
<dbReference type="GO" id="GO:0003677">
    <property type="term" value="F:DNA binding"/>
    <property type="evidence" value="ECO:0007669"/>
    <property type="project" value="InterPro"/>
</dbReference>
<comment type="catalytic activity">
    <reaction evidence="8">
        <text>DNA(n) + a 2'-deoxyribonucleoside 5'-triphosphate = DNA(n+1) + diphosphate</text>
        <dbReference type="Rhea" id="RHEA:22508"/>
        <dbReference type="Rhea" id="RHEA-COMP:17339"/>
        <dbReference type="Rhea" id="RHEA-COMP:17340"/>
        <dbReference type="ChEBI" id="CHEBI:33019"/>
        <dbReference type="ChEBI" id="CHEBI:61560"/>
        <dbReference type="ChEBI" id="CHEBI:173112"/>
        <dbReference type="EC" id="2.7.7.7"/>
    </reaction>
</comment>
<feature type="compositionally biased region" description="Basic and acidic residues" evidence="9">
    <location>
        <begin position="9"/>
        <end position="18"/>
    </location>
</feature>
<dbReference type="GO" id="GO:0006261">
    <property type="term" value="P:DNA-templated DNA replication"/>
    <property type="evidence" value="ECO:0007669"/>
    <property type="project" value="TreeGrafter"/>
</dbReference>
<dbReference type="InterPro" id="IPR008921">
    <property type="entry name" value="DNA_pol3_clamp-load_cplx_C"/>
</dbReference>
<sequence length="367" mass="39670">MARTPAKPKARESERPDGPSRVILLTGLEAERKQAEALEYLKQADPDFADFDAETLDGSHASAEQVLGAVGTVPFGNGKKVVLLRDTQQLDTEEQKRLAAGLDRIPPQGLLVLHTGSPIIEDGKTKRGSAVSTELANAVKKLGEVRDFALPKVEDLRGHLIQEARRLGKTLDSEALALLSQLPADDVRHIGTELEKAALHAGTNAKITAADVEATLSRGPDDVIFKLCDAVGMRKPKEALQHVNTLFRGSSRPDSVAPRTLVLLARQIRLVMQFRFLGEKKMAGRNAQPVSPQVAALLPADGAASILANPRTAWMADKYIGQARNFTLPELEERLEKLLNADLALKGSLPGGDNPQAVLQRLVIELC</sequence>
<dbReference type="Gene3D" id="1.10.8.60">
    <property type="match status" value="1"/>
</dbReference>
<dbReference type="EC" id="2.7.7.7" evidence="1"/>
<feature type="region of interest" description="Disordered" evidence="9">
    <location>
        <begin position="1"/>
        <end position="21"/>
    </location>
</feature>
<comment type="caution">
    <text evidence="11">The sequence shown here is derived from an EMBL/GenBank/DDBJ whole genome shotgun (WGS) entry which is preliminary data.</text>
</comment>
<keyword evidence="4" id="KW-0548">Nucleotidyltransferase</keyword>
<dbReference type="RefSeq" id="WP_184201437.1">
    <property type="nucleotide sequence ID" value="NZ_JACHGW010000004.1"/>
</dbReference>
<dbReference type="PANTHER" id="PTHR34388:SF1">
    <property type="entry name" value="DNA POLYMERASE III SUBUNIT DELTA"/>
    <property type="match status" value="1"/>
</dbReference>
<accession>A0A7W9SUS0</accession>
<evidence type="ECO:0000256" key="2">
    <source>
        <dbReference type="ARBA" id="ARBA00017703"/>
    </source>
</evidence>
<evidence type="ECO:0000256" key="9">
    <source>
        <dbReference type="SAM" id="MobiDB-lite"/>
    </source>
</evidence>
<dbReference type="Gene3D" id="1.20.272.10">
    <property type="match status" value="1"/>
</dbReference>
<dbReference type="Gene3D" id="3.40.50.300">
    <property type="entry name" value="P-loop containing nucleotide triphosphate hydrolases"/>
    <property type="match status" value="1"/>
</dbReference>
<keyword evidence="6" id="KW-0239">DNA-directed DNA polymerase</keyword>
<dbReference type="EMBL" id="JACHGW010000004">
    <property type="protein sequence ID" value="MBB6052423.1"/>
    <property type="molecule type" value="Genomic_DNA"/>
</dbReference>
<dbReference type="NCBIfam" id="TIGR01128">
    <property type="entry name" value="holA"/>
    <property type="match status" value="1"/>
</dbReference>
<organism evidence="11 12">
    <name type="scientific">Armatimonas rosea</name>
    <dbReference type="NCBI Taxonomy" id="685828"/>
    <lineage>
        <taxon>Bacteria</taxon>
        <taxon>Bacillati</taxon>
        <taxon>Armatimonadota</taxon>
        <taxon>Armatimonadia</taxon>
        <taxon>Armatimonadales</taxon>
        <taxon>Armatimonadaceae</taxon>
        <taxon>Armatimonas</taxon>
    </lineage>
</organism>
<protein>
    <recommendedName>
        <fullName evidence="2">DNA polymerase III subunit delta</fullName>
        <ecNumber evidence="1">2.7.7.7</ecNumber>
    </recommendedName>
</protein>
<dbReference type="InterPro" id="IPR027417">
    <property type="entry name" value="P-loop_NTPase"/>
</dbReference>
<evidence type="ECO:0000313" key="11">
    <source>
        <dbReference type="EMBL" id="MBB6052423.1"/>
    </source>
</evidence>
<name>A0A7W9SUS0_ARMRO</name>
<keyword evidence="3" id="KW-0808">Transferase</keyword>
<keyword evidence="12" id="KW-1185">Reference proteome</keyword>
<feature type="domain" description="DNA polymerase III delta N-terminal" evidence="10">
    <location>
        <begin position="43"/>
        <end position="114"/>
    </location>
</feature>
<evidence type="ECO:0000259" key="10">
    <source>
        <dbReference type="Pfam" id="PF06144"/>
    </source>
</evidence>
<dbReference type="Proteomes" id="UP000520814">
    <property type="component" value="Unassembled WGS sequence"/>
</dbReference>
<dbReference type="InterPro" id="IPR005790">
    <property type="entry name" value="DNA_polIII_delta"/>
</dbReference>
<evidence type="ECO:0000256" key="6">
    <source>
        <dbReference type="ARBA" id="ARBA00022932"/>
    </source>
</evidence>
<evidence type="ECO:0000256" key="4">
    <source>
        <dbReference type="ARBA" id="ARBA00022695"/>
    </source>
</evidence>
<comment type="similarity">
    <text evidence="7">Belongs to the DNA polymerase HolA subunit family.</text>
</comment>
<dbReference type="PANTHER" id="PTHR34388">
    <property type="entry name" value="DNA POLYMERASE III SUBUNIT DELTA"/>
    <property type="match status" value="1"/>
</dbReference>
<dbReference type="AlphaFoldDB" id="A0A7W9SUS0"/>
<dbReference type="SUPFAM" id="SSF48019">
    <property type="entry name" value="post-AAA+ oligomerization domain-like"/>
    <property type="match status" value="1"/>
</dbReference>
<dbReference type="SUPFAM" id="SSF52540">
    <property type="entry name" value="P-loop containing nucleoside triphosphate hydrolases"/>
    <property type="match status" value="1"/>
</dbReference>
<proteinExistence type="inferred from homology"/>
<evidence type="ECO:0000256" key="8">
    <source>
        <dbReference type="ARBA" id="ARBA00049244"/>
    </source>
</evidence>
<dbReference type="GO" id="GO:0009360">
    <property type="term" value="C:DNA polymerase III complex"/>
    <property type="evidence" value="ECO:0007669"/>
    <property type="project" value="InterPro"/>
</dbReference>
<dbReference type="Pfam" id="PF06144">
    <property type="entry name" value="DNA_pol3_delta"/>
    <property type="match status" value="1"/>
</dbReference>
<reference evidence="11 12" key="1">
    <citation type="submission" date="2020-08" db="EMBL/GenBank/DDBJ databases">
        <title>Genomic Encyclopedia of Type Strains, Phase IV (KMG-IV): sequencing the most valuable type-strain genomes for metagenomic binning, comparative biology and taxonomic classification.</title>
        <authorList>
            <person name="Goeker M."/>
        </authorList>
    </citation>
    <scope>NUCLEOTIDE SEQUENCE [LARGE SCALE GENOMIC DNA]</scope>
    <source>
        <strain evidence="11 12">DSM 23562</strain>
    </source>
</reference>
<evidence type="ECO:0000256" key="5">
    <source>
        <dbReference type="ARBA" id="ARBA00022705"/>
    </source>
</evidence>
<keyword evidence="5" id="KW-0235">DNA replication</keyword>